<dbReference type="OrthoDB" id="9805728at2"/>
<dbReference type="GO" id="GO:0005737">
    <property type="term" value="C:cytoplasm"/>
    <property type="evidence" value="ECO:0007669"/>
    <property type="project" value="TreeGrafter"/>
</dbReference>
<evidence type="ECO:0000313" key="3">
    <source>
        <dbReference type="Proteomes" id="UP000267223"/>
    </source>
</evidence>
<dbReference type="PIRSF" id="PIRSF038896">
    <property type="entry name" value="NAPE-PLD"/>
    <property type="match status" value="1"/>
</dbReference>
<feature type="domain" description="Metallo-beta-lactamase" evidence="1">
    <location>
        <begin position="117"/>
        <end position="310"/>
    </location>
</feature>
<dbReference type="PANTHER" id="PTHR15032">
    <property type="entry name" value="N-ACYL-PHOSPHATIDYLETHANOLAMINE-HYDROLYZING PHOSPHOLIPASE D"/>
    <property type="match status" value="1"/>
</dbReference>
<dbReference type="EMBL" id="RJJR01000002">
    <property type="protein sequence ID" value="RNI38907.1"/>
    <property type="molecule type" value="Genomic_DNA"/>
</dbReference>
<protein>
    <submittedName>
        <fullName evidence="2">MBL fold metallo-hydrolase</fullName>
    </submittedName>
</protein>
<keyword evidence="3" id="KW-1185">Reference proteome</keyword>
<keyword evidence="2" id="KW-0378">Hydrolase</keyword>
<comment type="caution">
    <text evidence="2">The sequence shown here is derived from an EMBL/GenBank/DDBJ whole genome shotgun (WGS) entry which is preliminary data.</text>
</comment>
<dbReference type="Proteomes" id="UP000267223">
    <property type="component" value="Unassembled WGS sequence"/>
</dbReference>
<dbReference type="Gene3D" id="3.60.15.10">
    <property type="entry name" value="Ribonuclease Z/Hydroxyacylglutathione hydrolase-like"/>
    <property type="match status" value="1"/>
</dbReference>
<dbReference type="RefSeq" id="WP_123119470.1">
    <property type="nucleotide sequence ID" value="NZ_RJJR01000002.1"/>
</dbReference>
<dbReference type="GO" id="GO:0070290">
    <property type="term" value="F:N-acylphosphatidylethanolamine-specific phospholipase D activity"/>
    <property type="evidence" value="ECO:0007669"/>
    <property type="project" value="InterPro"/>
</dbReference>
<organism evidence="2 3">
    <name type="scientific">Hanamia caeni</name>
    <dbReference type="NCBI Taxonomy" id="2294116"/>
    <lineage>
        <taxon>Bacteria</taxon>
        <taxon>Pseudomonadati</taxon>
        <taxon>Bacteroidota</taxon>
        <taxon>Chitinophagia</taxon>
        <taxon>Chitinophagales</taxon>
        <taxon>Chitinophagaceae</taxon>
        <taxon>Hanamia</taxon>
    </lineage>
</organism>
<dbReference type="InterPro" id="IPR024884">
    <property type="entry name" value="NAPE-PLD"/>
</dbReference>
<dbReference type="Pfam" id="PF12706">
    <property type="entry name" value="Lactamase_B_2"/>
    <property type="match status" value="1"/>
</dbReference>
<accession>A0A3M9NNJ8</accession>
<dbReference type="PANTHER" id="PTHR15032:SF4">
    <property type="entry name" value="N-ACYL-PHOSPHATIDYLETHANOLAMINE-HYDROLYZING PHOSPHOLIPASE D"/>
    <property type="match status" value="1"/>
</dbReference>
<evidence type="ECO:0000259" key="1">
    <source>
        <dbReference type="Pfam" id="PF12706"/>
    </source>
</evidence>
<dbReference type="GO" id="GO:0008270">
    <property type="term" value="F:zinc ion binding"/>
    <property type="evidence" value="ECO:0007669"/>
    <property type="project" value="InterPro"/>
</dbReference>
<dbReference type="AlphaFoldDB" id="A0A3M9NNJ8"/>
<dbReference type="InterPro" id="IPR001279">
    <property type="entry name" value="Metallo-B-lactamas"/>
</dbReference>
<reference evidence="2 3" key="1">
    <citation type="submission" date="2018-11" db="EMBL/GenBank/DDBJ databases">
        <title>Draft genome sequence of Ferruginibacter sp. BO-59.</title>
        <authorList>
            <person name="Im W.T."/>
        </authorList>
    </citation>
    <scope>NUCLEOTIDE SEQUENCE [LARGE SCALE GENOMIC DNA]</scope>
    <source>
        <strain evidence="2 3">BO-59</strain>
    </source>
</reference>
<name>A0A3M9NNJ8_9BACT</name>
<proteinExistence type="predicted"/>
<gene>
    <name evidence="2" type="ORF">EFY79_04380</name>
</gene>
<dbReference type="InterPro" id="IPR036866">
    <property type="entry name" value="RibonucZ/Hydroxyglut_hydro"/>
</dbReference>
<dbReference type="SUPFAM" id="SSF56281">
    <property type="entry name" value="Metallo-hydrolase/oxidoreductase"/>
    <property type="match status" value="1"/>
</dbReference>
<evidence type="ECO:0000313" key="2">
    <source>
        <dbReference type="EMBL" id="RNI38907.1"/>
    </source>
</evidence>
<sequence length="365" mass="41704">MILFLIISALLIIAIATFLNSPKFGKSPSGERLKRIQQSPNYKNGHFENVHSTPMMTAKGGMFTVLKQFLFDKKPGLIPSGVIPSVKTDLLHLDPREDVLVWFGHSSYFLQTDKMKILVDPVFSGSASPFSFNIKAFKGADIYTADDIPEIDILFLSHDHWDHLDYKTIVKLKPKIKRIVCALGVGELLEFWGFDKNKIYEADWNEQIDFGNGFVINSVTARHFSGRKFARNRSSWTSFILKTPTYKIFIGGDSGYDTHFRQIGKTFGPFDLAILENGQYNPNWKFIHMQPEETLQAAIDLQAKRLLPVHNSKFALSVHPWDEPLIRITELNKKMNINVATPRIGEALNLKDDSQVFLKWWQTIK</sequence>